<dbReference type="PANTHER" id="PTHR21567:SF87">
    <property type="entry name" value="CRESCERIN-LIKE PROTEIN CHE-12"/>
    <property type="match status" value="1"/>
</dbReference>
<reference evidence="6" key="2">
    <citation type="journal article" date="2016" name="Mol. Ecol.">
        <title>Population genomics of the filarial nematode parasite Wuchereria bancrofti from mosquitoes.</title>
        <authorList>
            <person name="Small S.T."/>
            <person name="Reimer L.J."/>
            <person name="Tisch D.J."/>
            <person name="King C.L."/>
            <person name="Christensen B.M."/>
            <person name="Siba P.M."/>
            <person name="Kazura J.W."/>
            <person name="Serre D."/>
            <person name="Zimmerman P.A."/>
        </authorList>
    </citation>
    <scope>NUCLEOTIDE SEQUENCE</scope>
    <source>
        <strain evidence="6">pt0022</strain>
    </source>
</reference>
<dbReference type="GO" id="GO:0000226">
    <property type="term" value="P:microtubule cytoskeleton organization"/>
    <property type="evidence" value="ECO:0007669"/>
    <property type="project" value="UniProtKB-ARBA"/>
</dbReference>
<dbReference type="InterPro" id="IPR016024">
    <property type="entry name" value="ARM-type_fold"/>
</dbReference>
<dbReference type="SMART" id="SM01349">
    <property type="entry name" value="TOG"/>
    <property type="match status" value="2"/>
</dbReference>
<feature type="compositionally biased region" description="Low complexity" evidence="4">
    <location>
        <begin position="1044"/>
        <end position="1058"/>
    </location>
</feature>
<evidence type="ECO:0000256" key="4">
    <source>
        <dbReference type="SAM" id="MobiDB-lite"/>
    </source>
</evidence>
<feature type="domain" description="TOG" evidence="5">
    <location>
        <begin position="787"/>
        <end position="1033"/>
    </location>
</feature>
<evidence type="ECO:0000313" key="6">
    <source>
        <dbReference type="Proteomes" id="UP000093561"/>
    </source>
</evidence>
<reference evidence="7" key="3">
    <citation type="submission" date="2024-02" db="UniProtKB">
        <authorList>
            <consortium name="WormBaseParasite"/>
        </authorList>
    </citation>
    <scope>IDENTIFICATION</scope>
    <source>
        <strain evidence="7">pt0022</strain>
    </source>
</reference>
<dbReference type="InterPro" id="IPR024395">
    <property type="entry name" value="CLASP_N_dom"/>
</dbReference>
<name>A0AAF5Q592_WUCBA</name>
<reference evidence="6" key="1">
    <citation type="submission" date="2015-03" db="EMBL/GenBank/DDBJ databases">
        <title>Wuchereria bancrofti Genome Sequencing Papua New Guinea Strain.</title>
        <authorList>
            <person name="Small S.T."/>
            <person name="Serre D."/>
            <person name="Zimmerman P.A."/>
        </authorList>
    </citation>
    <scope>NUCLEOTIDE SEQUENCE [LARGE SCALE GENOMIC DNA]</scope>
    <source>
        <strain evidence="6">pt0022</strain>
    </source>
</reference>
<dbReference type="PANTHER" id="PTHR21567">
    <property type="entry name" value="CLASP"/>
    <property type="match status" value="1"/>
</dbReference>
<dbReference type="SUPFAM" id="SSF48371">
    <property type="entry name" value="ARM repeat"/>
    <property type="match status" value="3"/>
</dbReference>
<organism evidence="6 7">
    <name type="scientific">Wuchereria bancrofti</name>
    <dbReference type="NCBI Taxonomy" id="6293"/>
    <lineage>
        <taxon>Eukaryota</taxon>
        <taxon>Metazoa</taxon>
        <taxon>Ecdysozoa</taxon>
        <taxon>Nematoda</taxon>
        <taxon>Chromadorea</taxon>
        <taxon>Rhabditida</taxon>
        <taxon>Spirurina</taxon>
        <taxon>Spiruromorpha</taxon>
        <taxon>Filarioidea</taxon>
        <taxon>Onchocercidae</taxon>
        <taxon>Wuchereria</taxon>
    </lineage>
</organism>
<dbReference type="Gene3D" id="1.25.10.10">
    <property type="entry name" value="Leucine-rich Repeat Variant"/>
    <property type="match status" value="4"/>
</dbReference>
<evidence type="ECO:0000256" key="1">
    <source>
        <dbReference type="ARBA" id="ARBA00004245"/>
    </source>
</evidence>
<evidence type="ECO:0000259" key="5">
    <source>
        <dbReference type="SMART" id="SM01349"/>
    </source>
</evidence>
<dbReference type="GO" id="GO:0005881">
    <property type="term" value="C:cytoplasmic microtubule"/>
    <property type="evidence" value="ECO:0007669"/>
    <property type="project" value="TreeGrafter"/>
</dbReference>
<dbReference type="InterPro" id="IPR048491">
    <property type="entry name" value="XMAP215_CLASP_TOG"/>
</dbReference>
<evidence type="ECO:0000256" key="2">
    <source>
        <dbReference type="ARBA" id="ARBA00022490"/>
    </source>
</evidence>
<dbReference type="Pfam" id="PF12348">
    <property type="entry name" value="CLASP_N"/>
    <property type="match status" value="1"/>
</dbReference>
<dbReference type="Pfam" id="PF21041">
    <property type="entry name" value="XMAP215_CLASP_TOG"/>
    <property type="match status" value="1"/>
</dbReference>
<feature type="region of interest" description="Disordered" evidence="4">
    <location>
        <begin position="1044"/>
        <end position="1064"/>
    </location>
</feature>
<dbReference type="Proteomes" id="UP000093561">
    <property type="component" value="Unassembled WGS sequence"/>
</dbReference>
<feature type="domain" description="TOG" evidence="5">
    <location>
        <begin position="251"/>
        <end position="485"/>
    </location>
</feature>
<dbReference type="InterPro" id="IPR011989">
    <property type="entry name" value="ARM-like"/>
</dbReference>
<keyword evidence="3" id="KW-0206">Cytoskeleton</keyword>
<protein>
    <recommendedName>
        <fullName evidence="5">TOG domain-containing protein</fullName>
    </recommendedName>
</protein>
<keyword evidence="2" id="KW-0963">Cytoplasm</keyword>
<sequence length="1297" mass="146217">MLAPIVTDRSTPLLPSDEDIIELLRSTDFDVRLQTLSRLTVWLKHDPQWFSKFVKKGDLFKQLERLLMDDRWEVQHQCIKFLHDALPTFGDYMEWCITYLLPSIVTKLGSSKITIRRITNQMLIAYLKLQPDALNIVQKVVGNFLLNNENDVQIKDEALREIPNLMIIECVNQNWKFLISSLVEMLHTISSERCEKIIRLLAHFRVYLGTEKLRKILSELSTKQYEIWKKYEQIIFETSDTMKESVVNKEKMLSSVDVELRYRFGIIPMSTSNMLNNETDTTSRIAALEQVNVIINGITPEDTRKFAAHLHSYFLTLGNVLDDLNFKVVVLCLDVIRLTLEKVGALLAPYIQQIVGLISKHFGSQKSAIRQQIMAICMITMRNCSPKSVISYLCVYSEHRNPRIREEILNIMTSALLTFDSRSINLKAIADVVVPLLADQKRRVRYDTISTCFLTVPSFFLISFLRLAAFELFAVFAHLSSNSTKRLLKSVSNLEEKHHAYGLLNAVKERISRNTLPKIRSDGLIEYVTPLDADISASNREGWRWLKTNNLDYEWIMGGGNGSSSVFSSEMLEESMNEDLSRNDMATSVIERPYSDDCDRYKLNGNGMHEKYLDDHPPLHSVERIRLQKLHLDGDLHQIAHNDSSMSGAVASCAAISARSVTGKEPSEEILIGNGFDKIKQYNSDGNFLPNNVSRNRKITNPDDLPIKPSKWETYCNSYAPSEPAIPTRSFLSLVRKSFSHQNLACTSKTTGISQRIQASPKVIRKNNLKSASSMRSITSNSSSVTSMSKREKRVQNIEMLLKNPESSLNDALQKLDAEEWNGKLYAIEVIDTLAKISPGVLAGNIHPVVTKLLNECKNLRSTVSRAAISSFGALFENLKTVMDSDIEKVCSVLMQKAGDVSNAFIRDDATVALEKMIKYVSPGRSLYALVSSGAKSKSNTIRACCASLLVKLVERLGPVNAIGSVEFPRFVTSLLLFARDANVTVRQTGKYGIRLLSQSNDLFDDAVRKSLNESERQNLNEVLDAINRRGLEETSLASSSLSLGSISRSGSMRRSGSNGRDAPISQSIQQDLLQVRNNLIASEWERRMKGLKEFSQIVMRNDRAAISDTKVLGAFVGRTSDINFKVSVEAMETLVTILPTLSPHFSNETSLKTVLYQLINSLMSHLASRSEGHRQHARLCFEEITKYIENMALLAPFASATKQANVKQKPFMLQTLSKLIESVYSIKPRQAEAVGLPVLWELLRTPPRNCSDPEVRDAIRRYAITMARCVSIKTLLELSTFRISPSQKKTLQELIS</sequence>
<comment type="subcellular location">
    <subcellularLocation>
        <location evidence="1">Cytoplasm</location>
        <location evidence="1">Cytoskeleton</location>
    </subcellularLocation>
</comment>
<dbReference type="InterPro" id="IPR034085">
    <property type="entry name" value="TOG"/>
</dbReference>
<dbReference type="WBParaSite" id="mrna-Wban_10315">
    <property type="protein sequence ID" value="mrna-Wban_10315"/>
    <property type="gene ID" value="Wban_10315"/>
</dbReference>
<evidence type="ECO:0000256" key="3">
    <source>
        <dbReference type="ARBA" id="ARBA00023212"/>
    </source>
</evidence>
<evidence type="ECO:0000313" key="7">
    <source>
        <dbReference type="WBParaSite" id="mrna-Wban_10315"/>
    </source>
</evidence>
<proteinExistence type="predicted"/>
<dbReference type="GO" id="GO:0008017">
    <property type="term" value="F:microtubule binding"/>
    <property type="evidence" value="ECO:0007669"/>
    <property type="project" value="TreeGrafter"/>
</dbReference>
<dbReference type="GO" id="GO:0005929">
    <property type="term" value="C:cilium"/>
    <property type="evidence" value="ECO:0007669"/>
    <property type="project" value="TreeGrafter"/>
</dbReference>
<accession>A0AAF5Q592</accession>